<evidence type="ECO:0008006" key="8">
    <source>
        <dbReference type="Google" id="ProtNLM"/>
    </source>
</evidence>
<dbReference type="STRING" id="1408163.A0A0F4YYS6"/>
<feature type="coiled-coil region" evidence="4">
    <location>
        <begin position="549"/>
        <end position="576"/>
    </location>
</feature>
<feature type="region of interest" description="Disordered" evidence="5">
    <location>
        <begin position="1"/>
        <end position="57"/>
    </location>
</feature>
<evidence type="ECO:0000313" key="7">
    <source>
        <dbReference type="Proteomes" id="UP000053958"/>
    </source>
</evidence>
<feature type="region of interest" description="Disordered" evidence="5">
    <location>
        <begin position="137"/>
        <end position="168"/>
    </location>
</feature>
<keyword evidence="3" id="KW-0496">Mitochondrion</keyword>
<feature type="compositionally biased region" description="Basic residues" evidence="5">
    <location>
        <begin position="1"/>
        <end position="10"/>
    </location>
</feature>
<gene>
    <name evidence="6" type="ORF">T310_3185</name>
</gene>
<dbReference type="InterPro" id="IPR002885">
    <property type="entry name" value="PPR_rpt"/>
</dbReference>
<organism evidence="6 7">
    <name type="scientific">Rasamsonia emersonii (strain ATCC 16479 / CBS 393.64 / IMI 116815)</name>
    <dbReference type="NCBI Taxonomy" id="1408163"/>
    <lineage>
        <taxon>Eukaryota</taxon>
        <taxon>Fungi</taxon>
        <taxon>Dikarya</taxon>
        <taxon>Ascomycota</taxon>
        <taxon>Pezizomycotina</taxon>
        <taxon>Eurotiomycetes</taxon>
        <taxon>Eurotiomycetidae</taxon>
        <taxon>Eurotiales</taxon>
        <taxon>Trichocomaceae</taxon>
        <taxon>Rasamsonia</taxon>
    </lineage>
</organism>
<evidence type="ECO:0000313" key="6">
    <source>
        <dbReference type="EMBL" id="KKA22773.1"/>
    </source>
</evidence>
<evidence type="ECO:0000256" key="3">
    <source>
        <dbReference type="ARBA" id="ARBA00023128"/>
    </source>
</evidence>
<dbReference type="RefSeq" id="XP_013329385.1">
    <property type="nucleotide sequence ID" value="XM_013473931.1"/>
</dbReference>
<dbReference type="InterPro" id="IPR024319">
    <property type="entry name" value="ATPase_expression_mit"/>
</dbReference>
<dbReference type="GeneID" id="25315535"/>
<name>A0A0F4YYS6_RASE3</name>
<evidence type="ECO:0000256" key="4">
    <source>
        <dbReference type="SAM" id="Coils"/>
    </source>
</evidence>
<dbReference type="EMBL" id="LASV01000126">
    <property type="protein sequence ID" value="KKA22773.1"/>
    <property type="molecule type" value="Genomic_DNA"/>
</dbReference>
<dbReference type="Pfam" id="PF13812">
    <property type="entry name" value="PPR_3"/>
    <property type="match status" value="1"/>
</dbReference>
<evidence type="ECO:0000256" key="1">
    <source>
        <dbReference type="ARBA" id="ARBA00004173"/>
    </source>
</evidence>
<dbReference type="InterPro" id="IPR011990">
    <property type="entry name" value="TPR-like_helical_dom_sf"/>
</dbReference>
<proteinExistence type="predicted"/>
<reference evidence="6 7" key="1">
    <citation type="submission" date="2015-04" db="EMBL/GenBank/DDBJ databases">
        <authorList>
            <person name="Heijne W.H."/>
            <person name="Fedorova N.D."/>
            <person name="Nierman W.C."/>
            <person name="Vollebregt A.W."/>
            <person name="Zhao Z."/>
            <person name="Wu L."/>
            <person name="Kumar M."/>
            <person name="Stam H."/>
            <person name="van den Berg M.A."/>
            <person name="Pel H.J."/>
        </authorList>
    </citation>
    <scope>NUCLEOTIDE SEQUENCE [LARGE SCALE GENOMIC DNA]</scope>
    <source>
        <strain evidence="6 7">CBS 393.64</strain>
    </source>
</reference>
<sequence>MPPPWSRRRAPSCGSATRTRREGAKTVRKCLPTPVASKPTRCKHWNSPLQGSPHRNHEPSMRVCALRGEALRPHLICSTRRQQISSEHALNGPRFAPFWASPRGSRTFASETEPSQTSKYPAYWRWRLPRSERIQGFTSTLGTSPPSSSTRVLDGENAPADDHGEDQELQKKKATLYKILRDGQPEQVMRTMRDPEYREVVGSLPASAFVSAFLLLTPEYFIEPYRTIHKPLHPYVVELKGYKPLEDIFSEFASGLAAIVGARRSAGRSLGLAEYLHLLRCAASMGDGPMADVVWEEMKSEDVVPDIRCYNYYLEAKIWDNAYTALEKHRLRVSPFYYRKRRFEAPPPGFEGFGTAGRSVRKQVLQIFQEMTDRGINGDQTCFINIFLACARVGHVRGMKSILKTVWNVDVDLLGQGESEHPPVTRYDPSSSLYPSSELLFAIAHGFGVNTDMAAALRTIDFVSRQYNINVPEKVWLELFDRAFVLSRRRFGPDRDRDLRGAVPMDLVVGIFELMTSEPYNVRPPMEVYRMLGRIAYDRDRLRAFRSYMDDAYNLLRETRQKRKEARRVVERYLGEPFSPKSESNPPREIPESVLQSAAFTEAVNRYEMLRLLVAQQTHLMERMAKLLMTNDRWTGRDNPDWERRLLPTFISEWRDFIPRSLYFNITGKNGGRVEIQGETCWGQRHIRPHDKVPVRWSPDGERPAYDEEIEVDDDFHWERFRMSLGEEFANREPLKRLFWKTIEQKEHSMLYETAMEEDMEPGTHPDAVGAQESSQHGDFDVILQPIMKLSLT</sequence>
<evidence type="ECO:0000256" key="2">
    <source>
        <dbReference type="ARBA" id="ARBA00022946"/>
    </source>
</evidence>
<keyword evidence="2" id="KW-0809">Transit peptide</keyword>
<dbReference type="Proteomes" id="UP000053958">
    <property type="component" value="Unassembled WGS sequence"/>
</dbReference>
<dbReference type="AlphaFoldDB" id="A0A0F4YYS6"/>
<dbReference type="OrthoDB" id="185373at2759"/>
<evidence type="ECO:0000256" key="5">
    <source>
        <dbReference type="SAM" id="MobiDB-lite"/>
    </source>
</evidence>
<protein>
    <recommendedName>
        <fullName evidence="8">Mitochondrial ATPase expression-domain-containing protein</fullName>
    </recommendedName>
</protein>
<keyword evidence="7" id="KW-1185">Reference proteome</keyword>
<comment type="subcellular location">
    <subcellularLocation>
        <location evidence="1">Mitochondrion</location>
    </subcellularLocation>
</comment>
<dbReference type="GO" id="GO:0005739">
    <property type="term" value="C:mitochondrion"/>
    <property type="evidence" value="ECO:0007669"/>
    <property type="project" value="UniProtKB-SubCell"/>
</dbReference>
<comment type="caution">
    <text evidence="6">The sequence shown here is derived from an EMBL/GenBank/DDBJ whole genome shotgun (WGS) entry which is preliminary data.</text>
</comment>
<feature type="compositionally biased region" description="Low complexity" evidence="5">
    <location>
        <begin position="138"/>
        <end position="150"/>
    </location>
</feature>
<accession>A0A0F4YYS6</accession>
<dbReference type="Pfam" id="PF12921">
    <property type="entry name" value="ATP13"/>
    <property type="match status" value="1"/>
</dbReference>
<keyword evidence="4" id="KW-0175">Coiled coil</keyword>
<dbReference type="Gene3D" id="1.25.40.10">
    <property type="entry name" value="Tetratricopeptide repeat domain"/>
    <property type="match status" value="1"/>
</dbReference>